<evidence type="ECO:0000313" key="2">
    <source>
        <dbReference type="Proteomes" id="UP000796761"/>
    </source>
</evidence>
<sequence>MGCWFHCNQDVIPGYCFNQIKYNFAQEPLKDGTTTTGTTSLKGVLQKNYQAFERQNLMRASEQAEGMGSTPLGFVDPIFPWFLATVPRFVRLEEDEQQKMMCSLVTSATVSGFVTLEEDEQQEMCSLVTSAFRCQVDKEVQSLAVTSCGSAQAGNSPVQEEVQQDQG</sequence>
<proteinExistence type="predicted"/>
<protein>
    <submittedName>
        <fullName evidence="1">Uncharacterized protein</fullName>
    </submittedName>
</protein>
<dbReference type="AlphaFoldDB" id="A0A8K1GGK1"/>
<accession>A0A8K1GGK1</accession>
<reference evidence="1" key="1">
    <citation type="submission" date="2019-04" db="EMBL/GenBank/DDBJ databases">
        <title>Genome assembly of Zosterops borbonicus 15179.</title>
        <authorList>
            <person name="Leroy T."/>
            <person name="Anselmetti Y."/>
            <person name="Tilak M.-K."/>
            <person name="Nabholz B."/>
        </authorList>
    </citation>
    <scope>NUCLEOTIDE SEQUENCE</scope>
    <source>
        <strain evidence="1">HGM_15179</strain>
        <tissue evidence="1">Muscle</tissue>
    </source>
</reference>
<dbReference type="EMBL" id="SWJQ01000255">
    <property type="protein sequence ID" value="TRZ17663.1"/>
    <property type="molecule type" value="Genomic_DNA"/>
</dbReference>
<organism evidence="1 2">
    <name type="scientific">Zosterops borbonicus</name>
    <dbReference type="NCBI Taxonomy" id="364589"/>
    <lineage>
        <taxon>Eukaryota</taxon>
        <taxon>Metazoa</taxon>
        <taxon>Chordata</taxon>
        <taxon>Craniata</taxon>
        <taxon>Vertebrata</taxon>
        <taxon>Euteleostomi</taxon>
        <taxon>Archelosauria</taxon>
        <taxon>Archosauria</taxon>
        <taxon>Dinosauria</taxon>
        <taxon>Saurischia</taxon>
        <taxon>Theropoda</taxon>
        <taxon>Coelurosauria</taxon>
        <taxon>Aves</taxon>
        <taxon>Neognathae</taxon>
        <taxon>Neoaves</taxon>
        <taxon>Telluraves</taxon>
        <taxon>Australaves</taxon>
        <taxon>Passeriformes</taxon>
        <taxon>Sylvioidea</taxon>
        <taxon>Zosteropidae</taxon>
        <taxon>Zosterops</taxon>
    </lineage>
</organism>
<comment type="caution">
    <text evidence="1">The sequence shown here is derived from an EMBL/GenBank/DDBJ whole genome shotgun (WGS) entry which is preliminary data.</text>
</comment>
<name>A0A8K1GGK1_9PASS</name>
<gene>
    <name evidence="1" type="ORF">HGM15179_009430</name>
</gene>
<evidence type="ECO:0000313" key="1">
    <source>
        <dbReference type="EMBL" id="TRZ17663.1"/>
    </source>
</evidence>
<keyword evidence="2" id="KW-1185">Reference proteome</keyword>
<dbReference type="Proteomes" id="UP000796761">
    <property type="component" value="Unassembled WGS sequence"/>
</dbReference>